<dbReference type="PANTHER" id="PTHR19879:SF9">
    <property type="entry name" value="TRANSCRIPTION INITIATION FACTOR TFIID SUBUNIT 5"/>
    <property type="match status" value="1"/>
</dbReference>
<feature type="repeat" description="WD" evidence="1">
    <location>
        <begin position="174"/>
        <end position="215"/>
    </location>
</feature>
<feature type="compositionally biased region" description="Polar residues" evidence="2">
    <location>
        <begin position="302"/>
        <end position="327"/>
    </location>
</feature>
<organism evidence="3 4">
    <name type="scientific">Dispira parvispora</name>
    <dbReference type="NCBI Taxonomy" id="1520584"/>
    <lineage>
        <taxon>Eukaryota</taxon>
        <taxon>Fungi</taxon>
        <taxon>Fungi incertae sedis</taxon>
        <taxon>Zoopagomycota</taxon>
        <taxon>Kickxellomycotina</taxon>
        <taxon>Dimargaritomycetes</taxon>
        <taxon>Dimargaritales</taxon>
        <taxon>Dimargaritaceae</taxon>
        <taxon>Dispira</taxon>
    </lineage>
</organism>
<evidence type="ECO:0000313" key="4">
    <source>
        <dbReference type="Proteomes" id="UP001150925"/>
    </source>
</evidence>
<gene>
    <name evidence="3" type="ORF">IWQ62_000263</name>
</gene>
<feature type="region of interest" description="Disordered" evidence="2">
    <location>
        <begin position="280"/>
        <end position="349"/>
    </location>
</feature>
<dbReference type="Pfam" id="PF00400">
    <property type="entry name" value="WD40"/>
    <property type="match status" value="1"/>
</dbReference>
<protein>
    <submittedName>
        <fullName evidence="3">Uncharacterized protein</fullName>
    </submittedName>
</protein>
<proteinExistence type="predicted"/>
<feature type="region of interest" description="Disordered" evidence="2">
    <location>
        <begin position="409"/>
        <end position="449"/>
    </location>
</feature>
<dbReference type="Proteomes" id="UP001150925">
    <property type="component" value="Unassembled WGS sequence"/>
</dbReference>
<dbReference type="PROSITE" id="PS50294">
    <property type="entry name" value="WD_REPEATS_REGION"/>
    <property type="match status" value="1"/>
</dbReference>
<dbReference type="AlphaFoldDB" id="A0A9W8E688"/>
<feature type="compositionally biased region" description="Polar residues" evidence="2">
    <location>
        <begin position="372"/>
        <end position="392"/>
    </location>
</feature>
<reference evidence="3" key="1">
    <citation type="submission" date="2022-07" db="EMBL/GenBank/DDBJ databases">
        <title>Phylogenomic reconstructions and comparative analyses of Kickxellomycotina fungi.</title>
        <authorList>
            <person name="Reynolds N.K."/>
            <person name="Stajich J.E."/>
            <person name="Barry K."/>
            <person name="Grigoriev I.V."/>
            <person name="Crous P."/>
            <person name="Smith M.E."/>
        </authorList>
    </citation>
    <scope>NUCLEOTIDE SEQUENCE</scope>
    <source>
        <strain evidence="3">RSA 1196</strain>
    </source>
</reference>
<name>A0A9W8E688_9FUNG</name>
<dbReference type="PANTHER" id="PTHR19879">
    <property type="entry name" value="TRANSCRIPTION INITIATION FACTOR TFIID"/>
    <property type="match status" value="1"/>
</dbReference>
<dbReference type="PROSITE" id="PS50082">
    <property type="entry name" value="WD_REPEATS_2"/>
    <property type="match status" value="1"/>
</dbReference>
<dbReference type="OrthoDB" id="5591786at2759"/>
<dbReference type="Gene3D" id="2.130.10.10">
    <property type="entry name" value="YVTN repeat-like/Quinoprotein amine dehydrogenase"/>
    <property type="match status" value="1"/>
</dbReference>
<dbReference type="InterPro" id="IPR015943">
    <property type="entry name" value="WD40/YVTN_repeat-like_dom_sf"/>
</dbReference>
<keyword evidence="4" id="KW-1185">Reference proteome</keyword>
<accession>A0A9W8E688</accession>
<feature type="compositionally biased region" description="Basic and acidic residues" evidence="2">
    <location>
        <begin position="280"/>
        <end position="293"/>
    </location>
</feature>
<evidence type="ECO:0000256" key="2">
    <source>
        <dbReference type="SAM" id="MobiDB-lite"/>
    </source>
</evidence>
<dbReference type="InterPro" id="IPR011047">
    <property type="entry name" value="Quinoprotein_ADH-like_sf"/>
</dbReference>
<sequence length="613" mass="68198">MADEPMRWLDDEIHVFRHGTPQTTPSQPFVRLRPPTHFPKLDLRVGQSDFVINAIKVERIGPVETIACVNEAGIVCLWKIGYWEEPWVALHTGESTWGLDIHPGSALLGVSANNHRISMFDLTPLVQLEKLPFVAPDRNNDSPGYSSNQTSTSEPNSWCRSLVKPFSSVRTWCLDGHQNNVPNIAFSPCGRYLASCSIDRTCILWQVSTGKILQRRRIINQWGWSVKFLTPFFFKSITEQELLALPDLAQAEHTRRHITRILHLDGSLLYVHYSFPELPHNTEENTTSDHETNHTAPIDTQGGPQHPSTESDNTSPDGENSQHSSPAITDVGVDEHSPHRGSPVSCPEDELFTDARSQFSLEQFDDPRETQSDQSSWHSDMAQSPGSETSLISESDFLSNDNLYDLPGVGPEDFTIAESPSGSAGVSRSYESEANSAGSGDEFNGATGGGRAETKGIDLPYQILYGSVYGLTLLEASATLNTLHSDPFVIAKTYDVGLPPHNSFWRLSMMEWIPELSLAIVACQRGRVALVRLFNVTKTPEGRPASTFYVQQILPLPHITNDPLLGLCVQRICPPDPGLRQYHLSLVYLDGTFYSYRITREFDAQSASLFTHI</sequence>
<keyword evidence="1" id="KW-0853">WD repeat</keyword>
<dbReference type="InterPro" id="IPR001680">
    <property type="entry name" value="WD40_rpt"/>
</dbReference>
<dbReference type="EMBL" id="JANBPY010000010">
    <property type="protein sequence ID" value="KAJ1969986.1"/>
    <property type="molecule type" value="Genomic_DNA"/>
</dbReference>
<dbReference type="SUPFAM" id="SSF50998">
    <property type="entry name" value="Quinoprotein alcohol dehydrogenase-like"/>
    <property type="match status" value="1"/>
</dbReference>
<evidence type="ECO:0000313" key="3">
    <source>
        <dbReference type="EMBL" id="KAJ1969986.1"/>
    </source>
</evidence>
<evidence type="ECO:0000256" key="1">
    <source>
        <dbReference type="PROSITE-ProRule" id="PRU00221"/>
    </source>
</evidence>
<feature type="region of interest" description="Disordered" evidence="2">
    <location>
        <begin position="362"/>
        <end position="392"/>
    </location>
</feature>
<dbReference type="SMART" id="SM00320">
    <property type="entry name" value="WD40"/>
    <property type="match status" value="2"/>
</dbReference>
<comment type="caution">
    <text evidence="3">The sequence shown here is derived from an EMBL/GenBank/DDBJ whole genome shotgun (WGS) entry which is preliminary data.</text>
</comment>